<proteinExistence type="predicted"/>
<organism evidence="2 3">
    <name type="scientific">Dendrosporobacter quercicolus</name>
    <dbReference type="NCBI Taxonomy" id="146817"/>
    <lineage>
        <taxon>Bacteria</taxon>
        <taxon>Bacillati</taxon>
        <taxon>Bacillota</taxon>
        <taxon>Negativicutes</taxon>
        <taxon>Selenomonadales</taxon>
        <taxon>Sporomusaceae</taxon>
        <taxon>Dendrosporobacter</taxon>
    </lineage>
</organism>
<evidence type="ECO:0000313" key="3">
    <source>
        <dbReference type="Proteomes" id="UP000214880"/>
    </source>
</evidence>
<dbReference type="EMBL" id="FNHB01000013">
    <property type="protein sequence ID" value="SDN17487.1"/>
    <property type="molecule type" value="Genomic_DNA"/>
</dbReference>
<feature type="non-terminal residue" evidence="2">
    <location>
        <position position="1"/>
    </location>
</feature>
<gene>
    <name evidence="2" type="ORF">SAMN04488502_11375</name>
</gene>
<protein>
    <submittedName>
        <fullName evidence="2">Uncharacterized protein</fullName>
    </submittedName>
</protein>
<reference evidence="2 3" key="1">
    <citation type="submission" date="2016-10" db="EMBL/GenBank/DDBJ databases">
        <authorList>
            <person name="de Groot N.N."/>
        </authorList>
    </citation>
    <scope>NUCLEOTIDE SEQUENCE [LARGE SCALE GENOMIC DNA]</scope>
    <source>
        <strain evidence="2 3">DSM 1736</strain>
    </source>
</reference>
<dbReference type="AlphaFoldDB" id="A0A1G9Z8L5"/>
<evidence type="ECO:0000256" key="1">
    <source>
        <dbReference type="SAM" id="MobiDB-lite"/>
    </source>
</evidence>
<feature type="compositionally biased region" description="Polar residues" evidence="1">
    <location>
        <begin position="57"/>
        <end position="67"/>
    </location>
</feature>
<feature type="region of interest" description="Disordered" evidence="1">
    <location>
        <begin position="43"/>
        <end position="67"/>
    </location>
</feature>
<accession>A0A1G9Z8L5</accession>
<name>A0A1G9Z8L5_9FIRM</name>
<dbReference type="Proteomes" id="UP000214880">
    <property type="component" value="Unassembled WGS sequence"/>
</dbReference>
<sequence length="67" mass="7443">LVSWQSCELGLDSVDFFAMQGGGRRHTGSMPTDDKENTVYTERSEGKNRVALMPLRPTQQGGERSAR</sequence>
<keyword evidence="3" id="KW-1185">Reference proteome</keyword>
<evidence type="ECO:0000313" key="2">
    <source>
        <dbReference type="EMBL" id="SDN17487.1"/>
    </source>
</evidence>